<reference evidence="3" key="1">
    <citation type="journal article" date="2020" name="Stud. Mycol.">
        <title>101 Dothideomycetes genomes: a test case for predicting lifestyles and emergence of pathogens.</title>
        <authorList>
            <person name="Haridas S."/>
            <person name="Albert R."/>
            <person name="Binder M."/>
            <person name="Bloem J."/>
            <person name="Labutti K."/>
            <person name="Salamov A."/>
            <person name="Andreopoulos B."/>
            <person name="Baker S."/>
            <person name="Barry K."/>
            <person name="Bills G."/>
            <person name="Bluhm B."/>
            <person name="Cannon C."/>
            <person name="Castanera R."/>
            <person name="Culley D."/>
            <person name="Daum C."/>
            <person name="Ezra D."/>
            <person name="Gonzalez J."/>
            <person name="Henrissat B."/>
            <person name="Kuo A."/>
            <person name="Liang C."/>
            <person name="Lipzen A."/>
            <person name="Lutzoni F."/>
            <person name="Magnuson J."/>
            <person name="Mondo S."/>
            <person name="Nolan M."/>
            <person name="Ohm R."/>
            <person name="Pangilinan J."/>
            <person name="Park H.-J."/>
            <person name="Ramirez L."/>
            <person name="Alfaro M."/>
            <person name="Sun H."/>
            <person name="Tritt A."/>
            <person name="Yoshinaga Y."/>
            <person name="Zwiers L.-H."/>
            <person name="Turgeon B."/>
            <person name="Goodwin S."/>
            <person name="Spatafora J."/>
            <person name="Crous P."/>
            <person name="Grigoriev I."/>
        </authorList>
    </citation>
    <scope>NUCLEOTIDE SEQUENCE</scope>
    <source>
        <strain evidence="3">CBS 121410</strain>
    </source>
</reference>
<evidence type="ECO:0000313" key="3">
    <source>
        <dbReference type="EMBL" id="KAF2092108.1"/>
    </source>
</evidence>
<feature type="compositionally biased region" description="Basic and acidic residues" evidence="2">
    <location>
        <begin position="149"/>
        <end position="163"/>
    </location>
</feature>
<feature type="region of interest" description="Disordered" evidence="2">
    <location>
        <begin position="215"/>
        <end position="250"/>
    </location>
</feature>
<keyword evidence="4" id="KW-1185">Reference proteome</keyword>
<feature type="compositionally biased region" description="Basic and acidic residues" evidence="2">
    <location>
        <begin position="13"/>
        <end position="105"/>
    </location>
</feature>
<dbReference type="EMBL" id="ML978711">
    <property type="protein sequence ID" value="KAF2092108.1"/>
    <property type="molecule type" value="Genomic_DNA"/>
</dbReference>
<evidence type="ECO:0000256" key="1">
    <source>
        <dbReference type="SAM" id="Coils"/>
    </source>
</evidence>
<sequence>MSFGYRGSTGMLDHYDDPPRRPERWDRDRFERARSRGPPEERESFRYSERERDGPRGRTDVTVIEDHHEARGPRGRYEEDDRFYEEDRSERRPGRRPAFLDREEPSPAEIANRALAPYRRKTVVERGHSPPVRRPARPGFIRRQSSLDTFDRRPRYDERDEWRPPANVDIPLPIRRRPSPVRRRSPPRDRYREDDFEEIRYRDVEPEFREYRDVEVRREKTKTSRRSPRTFDAPSAPSRSSSSSFEEIRSEVSPENFYVVKRALEKDHIDEIIKISETYKQENGRTTYRYEEQVQEQAPPPPLELAPPPPPPPVVEPLPPPPPPQFAPAPPPPASVHLAHSVRTVSPPRREYIEEREEISNHIGGPFTVVVPDRHRRSDRDINDEIVRLENERRALQLEREAREIREIGYTETDREYEIIEERRPERNVVRIDKDRKGRLALVRSTH</sequence>
<feature type="compositionally biased region" description="Basic residues" evidence="2">
    <location>
        <begin position="174"/>
        <end position="185"/>
    </location>
</feature>
<gene>
    <name evidence="3" type="ORF">K490DRAFT_61553</name>
</gene>
<comment type="caution">
    <text evidence="3">The sequence shown here is derived from an EMBL/GenBank/DDBJ whole genome shotgun (WGS) entry which is preliminary data.</text>
</comment>
<evidence type="ECO:0000256" key="2">
    <source>
        <dbReference type="SAM" id="MobiDB-lite"/>
    </source>
</evidence>
<dbReference type="AlphaFoldDB" id="A0A9P4I321"/>
<dbReference type="Proteomes" id="UP000799776">
    <property type="component" value="Unassembled WGS sequence"/>
</dbReference>
<feature type="coiled-coil region" evidence="1">
    <location>
        <begin position="379"/>
        <end position="406"/>
    </location>
</feature>
<feature type="compositionally biased region" description="Pro residues" evidence="2">
    <location>
        <begin position="298"/>
        <end position="334"/>
    </location>
</feature>
<keyword evidence="1" id="KW-0175">Coiled coil</keyword>
<evidence type="ECO:0000313" key="4">
    <source>
        <dbReference type="Proteomes" id="UP000799776"/>
    </source>
</evidence>
<organism evidence="3 4">
    <name type="scientific">Saccharata proteae CBS 121410</name>
    <dbReference type="NCBI Taxonomy" id="1314787"/>
    <lineage>
        <taxon>Eukaryota</taxon>
        <taxon>Fungi</taxon>
        <taxon>Dikarya</taxon>
        <taxon>Ascomycota</taxon>
        <taxon>Pezizomycotina</taxon>
        <taxon>Dothideomycetes</taxon>
        <taxon>Dothideomycetes incertae sedis</taxon>
        <taxon>Botryosphaeriales</taxon>
        <taxon>Saccharataceae</taxon>
        <taxon>Saccharata</taxon>
    </lineage>
</organism>
<dbReference type="OrthoDB" id="2192830at2759"/>
<feature type="compositionally biased region" description="Low complexity" evidence="2">
    <location>
        <begin position="233"/>
        <end position="245"/>
    </location>
</feature>
<protein>
    <submittedName>
        <fullName evidence="3">Uncharacterized protein</fullName>
    </submittedName>
</protein>
<feature type="region of interest" description="Disordered" evidence="2">
    <location>
        <begin position="1"/>
        <end position="190"/>
    </location>
</feature>
<name>A0A9P4I321_9PEZI</name>
<feature type="region of interest" description="Disordered" evidence="2">
    <location>
        <begin position="291"/>
        <end position="337"/>
    </location>
</feature>
<accession>A0A9P4I321</accession>
<proteinExistence type="predicted"/>